<name>A0A5C7FYC4_9BACT</name>
<dbReference type="PANTHER" id="PTHR40050">
    <property type="entry name" value="INNER SPORE COAT PROTEIN H"/>
    <property type="match status" value="1"/>
</dbReference>
<evidence type="ECO:0008006" key="3">
    <source>
        <dbReference type="Google" id="ProtNLM"/>
    </source>
</evidence>
<keyword evidence="2" id="KW-1185">Reference proteome</keyword>
<proteinExistence type="predicted"/>
<organism evidence="1 2">
    <name type="scientific">Neolewinella aurantiaca</name>
    <dbReference type="NCBI Taxonomy" id="2602767"/>
    <lineage>
        <taxon>Bacteria</taxon>
        <taxon>Pseudomonadati</taxon>
        <taxon>Bacteroidota</taxon>
        <taxon>Saprospiria</taxon>
        <taxon>Saprospirales</taxon>
        <taxon>Lewinellaceae</taxon>
        <taxon>Neolewinella</taxon>
    </lineage>
</organism>
<dbReference type="Pfam" id="PF08757">
    <property type="entry name" value="CotH"/>
    <property type="match status" value="1"/>
</dbReference>
<dbReference type="Proteomes" id="UP000321907">
    <property type="component" value="Unassembled WGS sequence"/>
</dbReference>
<reference evidence="1 2" key="1">
    <citation type="submission" date="2019-08" db="EMBL/GenBank/DDBJ databases">
        <title>Lewinella sp. strain SSH13 Genome sequencing and assembly.</title>
        <authorList>
            <person name="Kim I."/>
        </authorList>
    </citation>
    <scope>NUCLEOTIDE SEQUENCE [LARGE SCALE GENOMIC DNA]</scope>
    <source>
        <strain evidence="1 2">SSH13</strain>
    </source>
</reference>
<evidence type="ECO:0000313" key="2">
    <source>
        <dbReference type="Proteomes" id="UP000321907"/>
    </source>
</evidence>
<dbReference type="PANTHER" id="PTHR40050:SF1">
    <property type="entry name" value="INNER SPORE COAT PROTEIN H"/>
    <property type="match status" value="1"/>
</dbReference>
<comment type="caution">
    <text evidence="1">The sequence shown here is derived from an EMBL/GenBank/DDBJ whole genome shotgun (WGS) entry which is preliminary data.</text>
</comment>
<accession>A0A5C7FYC4</accession>
<protein>
    <recommendedName>
        <fullName evidence="3">Spore coat protein CotH</fullName>
    </recommendedName>
</protein>
<dbReference type="AlphaFoldDB" id="A0A5C7FYC4"/>
<gene>
    <name evidence="1" type="ORF">FUA23_02265</name>
</gene>
<evidence type="ECO:0000313" key="1">
    <source>
        <dbReference type="EMBL" id="TXF91543.1"/>
    </source>
</evidence>
<dbReference type="OrthoDB" id="8901262at2"/>
<dbReference type="EMBL" id="VOXD01000002">
    <property type="protein sequence ID" value="TXF91543.1"/>
    <property type="molecule type" value="Genomic_DNA"/>
</dbReference>
<sequence>MSVVQRLTYLAIFTILCTCGPALMNAQEDLYALEHVVEIELEMHDDNWKKKLNAWKKQLQKKRVTATLKVDGVTYDSVGVRLKGNSSYFAPARAEKKKLPFNIKLSYINKKQSVNGKYETLKLSNLFRDPSYLRETLSYQIVRDYMAAPECNYARLTVDGEYYGLYNLTESIDENFWEEEFATTNGIMFKCDPESKEDAPENCPPGIGANLAYIGEDTACYAARYELKKSDYGWGELMDLSEAVTEEDSDLNGILNVDEALWMLAFDNALANLDSYLGAFCHNYYLLKDESGIWRPIVWDLNLSMGGFRLLDEKRILTDDELVSLSPFIHFSERNEDRPLILRLFDNPLYRKMYVAHLRTIYDEQFASGLYDERAKKIREVISSLVIHEPNPLYPTENYTLNYHGTVEVAGGKVIGVEEFFKKRGNYLKEHKLYAQPVPVIANHTAVKSGDEVVVSVSLEEGDSGQPVWVAHRREGAGTFAYKELKAEADGNYTITLPGEEIEEYFLVAEGRISATVLPARSAREWFTVK</sequence>
<dbReference type="RefSeq" id="WP_147929083.1">
    <property type="nucleotide sequence ID" value="NZ_VOXD01000002.1"/>
</dbReference>
<dbReference type="InterPro" id="IPR014867">
    <property type="entry name" value="Spore_coat_CotH_CotH2/3/7"/>
</dbReference>